<proteinExistence type="predicted"/>
<organism evidence="1 2">
    <name type="scientific">Prymnesium parvum</name>
    <name type="common">Toxic golden alga</name>
    <dbReference type="NCBI Taxonomy" id="97485"/>
    <lineage>
        <taxon>Eukaryota</taxon>
        <taxon>Haptista</taxon>
        <taxon>Haptophyta</taxon>
        <taxon>Prymnesiophyceae</taxon>
        <taxon>Prymnesiales</taxon>
        <taxon>Prymnesiaceae</taxon>
        <taxon>Prymnesium</taxon>
    </lineage>
</organism>
<keyword evidence="2" id="KW-1185">Reference proteome</keyword>
<name>A0AB34K201_PRYPA</name>
<gene>
    <name evidence="1" type="ORF">AB1Y20_009569</name>
</gene>
<dbReference type="Proteomes" id="UP001515480">
    <property type="component" value="Unassembled WGS sequence"/>
</dbReference>
<dbReference type="EMBL" id="JBGBPQ010000002">
    <property type="protein sequence ID" value="KAL1528210.1"/>
    <property type="molecule type" value="Genomic_DNA"/>
</dbReference>
<evidence type="ECO:0000313" key="2">
    <source>
        <dbReference type="Proteomes" id="UP001515480"/>
    </source>
</evidence>
<dbReference type="AlphaFoldDB" id="A0AB34K201"/>
<protein>
    <submittedName>
        <fullName evidence="1">Uncharacterized protein</fullName>
    </submittedName>
</protein>
<sequence>MEAGVAEMEVGVMEMEVGVMEMEEKEVETLVGTWVGVGLAKEVRTAAEGSEAVGVAGEIMEENLEEVSLEVGGTEVELRAAGGKVVGTTGGR</sequence>
<reference evidence="1 2" key="1">
    <citation type="journal article" date="2024" name="Science">
        <title>Giant polyketide synthase enzymes in the biosynthesis of giant marine polyether toxins.</title>
        <authorList>
            <person name="Fallon T.R."/>
            <person name="Shende V.V."/>
            <person name="Wierzbicki I.H."/>
            <person name="Pendleton A.L."/>
            <person name="Watervoot N.F."/>
            <person name="Auber R.P."/>
            <person name="Gonzalez D.J."/>
            <person name="Wisecaver J.H."/>
            <person name="Moore B.S."/>
        </authorList>
    </citation>
    <scope>NUCLEOTIDE SEQUENCE [LARGE SCALE GENOMIC DNA]</scope>
    <source>
        <strain evidence="1 2">12B1</strain>
    </source>
</reference>
<evidence type="ECO:0000313" key="1">
    <source>
        <dbReference type="EMBL" id="KAL1528210.1"/>
    </source>
</evidence>
<accession>A0AB34K201</accession>
<comment type="caution">
    <text evidence="1">The sequence shown here is derived from an EMBL/GenBank/DDBJ whole genome shotgun (WGS) entry which is preliminary data.</text>
</comment>